<accession>D8PDN2</accession>
<dbReference type="HOGENOM" id="CLU_905160_0_0_0"/>
<organism evidence="2 3">
    <name type="scientific">Nitrospira defluvii</name>
    <dbReference type="NCBI Taxonomy" id="330214"/>
    <lineage>
        <taxon>Bacteria</taxon>
        <taxon>Pseudomonadati</taxon>
        <taxon>Nitrospirota</taxon>
        <taxon>Nitrospiria</taxon>
        <taxon>Nitrospirales</taxon>
        <taxon>Nitrospiraceae</taxon>
        <taxon>Nitrospira</taxon>
    </lineage>
</organism>
<dbReference type="AlphaFoldDB" id="D8PDN2"/>
<proteinExistence type="predicted"/>
<sequence>MGVWGRGVAGGVLCCFGAATIGLAVETTDQSPQPPSRNWQIGFTPSYATGNFGTSSTSSFLYAPLSMRRLFKDGDMTVIVPFVTSTTDGRTTIVGGSATRVDDSSKSGSSGSGSDDDGGCSGKGQSGSGKDRVCGLTTRGPGQKVTTSGLGDVIIKGRYYVAEEGDVMPLIALTARVKLPTANEQLGLGTGALDYGFGVELSKMFGENWIGFLDAGYNIIGDPDGLPFQNQHWYDVGAGYFVTKDFLVSAYFEEYRAIVPGFVNARDVFLATNYTVSSAWRLNSGVTVGVSNGAPDYAFSVGASYRF</sequence>
<dbReference type="Proteomes" id="UP000001660">
    <property type="component" value="Chromosome"/>
</dbReference>
<dbReference type="Pfam" id="PF13557">
    <property type="entry name" value="Phenol_MetA_deg"/>
    <property type="match status" value="1"/>
</dbReference>
<reference evidence="2 3" key="1">
    <citation type="journal article" date="2010" name="Proc. Natl. Acad. Sci. U.S.A.">
        <title>A Nitrospira metagenome illuminates the physiology and evolution of globally important nitrite-oxidizing bacteria.</title>
        <authorList>
            <person name="Lucker S."/>
            <person name="Wagner M."/>
            <person name="Maixner F."/>
            <person name="Pelletier E."/>
            <person name="Koch H."/>
            <person name="Vacherie B."/>
            <person name="Rattei T."/>
            <person name="Sinninghe Damste J."/>
            <person name="Spieck E."/>
            <person name="Le Paslier D."/>
            <person name="Daims H."/>
        </authorList>
    </citation>
    <scope>NUCLEOTIDE SEQUENCE [LARGE SCALE GENOMIC DNA]</scope>
</reference>
<dbReference type="InterPro" id="IPR025737">
    <property type="entry name" value="FApF"/>
</dbReference>
<name>D8PDN2_9BACT</name>
<feature type="region of interest" description="Disordered" evidence="1">
    <location>
        <begin position="91"/>
        <end position="142"/>
    </location>
</feature>
<keyword evidence="3" id="KW-1185">Reference proteome</keyword>
<dbReference type="KEGG" id="nde:NIDE1606"/>
<evidence type="ECO:0000256" key="1">
    <source>
        <dbReference type="SAM" id="MobiDB-lite"/>
    </source>
</evidence>
<dbReference type="EMBL" id="FP929003">
    <property type="protein sequence ID" value="CBK41341.1"/>
    <property type="molecule type" value="Genomic_DNA"/>
</dbReference>
<gene>
    <name evidence="2" type="ORF">NIDE1606</name>
</gene>
<dbReference type="eggNOG" id="ENOG5030ENV">
    <property type="taxonomic scope" value="Bacteria"/>
</dbReference>
<evidence type="ECO:0000313" key="3">
    <source>
        <dbReference type="Proteomes" id="UP000001660"/>
    </source>
</evidence>
<evidence type="ECO:0000313" key="2">
    <source>
        <dbReference type="EMBL" id="CBK41341.1"/>
    </source>
</evidence>
<protein>
    <recommendedName>
        <fullName evidence="4">Transporter</fullName>
    </recommendedName>
</protein>
<dbReference type="STRING" id="330214.NIDE1606"/>
<dbReference type="OrthoDB" id="9784670at2"/>
<evidence type="ECO:0008006" key="4">
    <source>
        <dbReference type="Google" id="ProtNLM"/>
    </source>
</evidence>